<dbReference type="RefSeq" id="WP_189162938.1">
    <property type="nucleotide sequence ID" value="NZ_BMNT01000010.1"/>
</dbReference>
<dbReference type="Pfam" id="PF19462">
    <property type="entry name" value="DUF5999"/>
    <property type="match status" value="1"/>
</dbReference>
<proteinExistence type="predicted"/>
<accession>A0A917QZ08</accession>
<name>A0A917QZ08_9ACTN</name>
<organism evidence="1 2">
    <name type="scientific">Sphaerisporangium melleum</name>
    <dbReference type="NCBI Taxonomy" id="321316"/>
    <lineage>
        <taxon>Bacteria</taxon>
        <taxon>Bacillati</taxon>
        <taxon>Actinomycetota</taxon>
        <taxon>Actinomycetes</taxon>
        <taxon>Streptosporangiales</taxon>
        <taxon>Streptosporangiaceae</taxon>
        <taxon>Sphaerisporangium</taxon>
    </lineage>
</organism>
<keyword evidence="2" id="KW-1185">Reference proteome</keyword>
<comment type="caution">
    <text evidence="1">The sequence shown here is derived from an EMBL/GenBank/DDBJ whole genome shotgun (WGS) entry which is preliminary data.</text>
</comment>
<dbReference type="EMBL" id="BMNT01000010">
    <property type="protein sequence ID" value="GGK79688.1"/>
    <property type="molecule type" value="Genomic_DNA"/>
</dbReference>
<sequence length="65" mass="7001">MCQHQPQCPSADAIDHEAACLVAFHPEQGWGLLCNGVIVFDDTGELLPDGRTVPPVHRLEYGCAA</sequence>
<dbReference type="AlphaFoldDB" id="A0A917QZ08"/>
<evidence type="ECO:0000313" key="2">
    <source>
        <dbReference type="Proteomes" id="UP000645217"/>
    </source>
</evidence>
<reference evidence="1" key="2">
    <citation type="submission" date="2020-09" db="EMBL/GenBank/DDBJ databases">
        <authorList>
            <person name="Sun Q."/>
            <person name="Ohkuma M."/>
        </authorList>
    </citation>
    <scope>NUCLEOTIDE SEQUENCE</scope>
    <source>
        <strain evidence="1">JCM 13064</strain>
    </source>
</reference>
<gene>
    <name evidence="1" type="ORF">GCM10007964_22900</name>
</gene>
<protein>
    <submittedName>
        <fullName evidence="1">Uncharacterized protein</fullName>
    </submittedName>
</protein>
<dbReference type="Proteomes" id="UP000645217">
    <property type="component" value="Unassembled WGS sequence"/>
</dbReference>
<dbReference type="InterPro" id="IPR046041">
    <property type="entry name" value="DUF5999"/>
</dbReference>
<evidence type="ECO:0000313" key="1">
    <source>
        <dbReference type="EMBL" id="GGK79688.1"/>
    </source>
</evidence>
<reference evidence="1" key="1">
    <citation type="journal article" date="2014" name="Int. J. Syst. Evol. Microbiol.">
        <title>Complete genome sequence of Corynebacterium casei LMG S-19264T (=DSM 44701T), isolated from a smear-ripened cheese.</title>
        <authorList>
            <consortium name="US DOE Joint Genome Institute (JGI-PGF)"/>
            <person name="Walter F."/>
            <person name="Albersmeier A."/>
            <person name="Kalinowski J."/>
            <person name="Ruckert C."/>
        </authorList>
    </citation>
    <scope>NUCLEOTIDE SEQUENCE</scope>
    <source>
        <strain evidence="1">JCM 13064</strain>
    </source>
</reference>